<keyword evidence="6 8" id="KW-0408">Iron</keyword>
<dbReference type="PANTHER" id="PTHR43177">
    <property type="entry name" value="PROTEIN NRFC"/>
    <property type="match status" value="1"/>
</dbReference>
<sequence>MGACIDCGACNVACKDEWDLSDNNDRIEVVTHNEGKGGGRFSAGETSVPMSCYHCAEAPCMEVCPTDAIDRDEHGLVQVEKDECIGCSYCAWACPFGATQFPDETASTGNAGTMDKCTGCVERIEDDENPVCFDQCATDALAYGTPSEIAEQLRGDRSADMFRGDLGDIVFGGSL</sequence>
<keyword evidence="4 8" id="KW-0479">Metal-binding</keyword>
<dbReference type="PROSITE" id="PS51379">
    <property type="entry name" value="4FE4S_FER_2"/>
    <property type="match status" value="2"/>
</dbReference>
<dbReference type="PANTHER" id="PTHR43177:SF3">
    <property type="entry name" value="PROTEIN NRFC HOMOLOG"/>
    <property type="match status" value="1"/>
</dbReference>
<name>A0A343TKE1_9EURY</name>
<dbReference type="Gene3D" id="3.30.70.20">
    <property type="match status" value="2"/>
</dbReference>
<evidence type="ECO:0000256" key="1">
    <source>
        <dbReference type="ARBA" id="ARBA00001966"/>
    </source>
</evidence>
<feature type="domain" description="4Fe-4S ferredoxin-type" evidence="9">
    <location>
        <begin position="44"/>
        <end position="74"/>
    </location>
</feature>
<evidence type="ECO:0000256" key="6">
    <source>
        <dbReference type="ARBA" id="ARBA00023004"/>
    </source>
</evidence>
<dbReference type="Proteomes" id="UP000263012">
    <property type="component" value="Chromosome"/>
</dbReference>
<evidence type="ECO:0000256" key="4">
    <source>
        <dbReference type="ARBA" id="ARBA00022723"/>
    </source>
</evidence>
<evidence type="ECO:0000313" key="11">
    <source>
        <dbReference type="Proteomes" id="UP000263012"/>
    </source>
</evidence>
<proteinExistence type="predicted"/>
<dbReference type="InterPro" id="IPR017900">
    <property type="entry name" value="4Fe4S_Fe_S_CS"/>
</dbReference>
<evidence type="ECO:0000256" key="5">
    <source>
        <dbReference type="ARBA" id="ARBA00022982"/>
    </source>
</evidence>
<accession>A0A343TKE1</accession>
<dbReference type="KEGG" id="hdf:AArcSl_1938"/>
<dbReference type="AlphaFoldDB" id="A0A343TKE1"/>
<evidence type="ECO:0000256" key="2">
    <source>
        <dbReference type="ARBA" id="ARBA00022448"/>
    </source>
</evidence>
<dbReference type="GO" id="GO:0009055">
    <property type="term" value="F:electron transfer activity"/>
    <property type="evidence" value="ECO:0007669"/>
    <property type="project" value="UniProtKB-UniRule"/>
</dbReference>
<dbReference type="InterPro" id="IPR000813">
    <property type="entry name" value="7Fe_ferredoxin"/>
</dbReference>
<dbReference type="InterPro" id="IPR050954">
    <property type="entry name" value="ET_IronSulfur_Cluster-Binding"/>
</dbReference>
<dbReference type="PROSITE" id="PS00198">
    <property type="entry name" value="4FE4S_FER_1"/>
    <property type="match status" value="1"/>
</dbReference>
<dbReference type="EMBL" id="CP025066">
    <property type="protein sequence ID" value="AUX09563.1"/>
    <property type="molecule type" value="Genomic_DNA"/>
</dbReference>
<keyword evidence="3 8" id="KW-0004">4Fe-4S</keyword>
<keyword evidence="2 8" id="KW-0813">Transport</keyword>
<evidence type="ECO:0000259" key="9">
    <source>
        <dbReference type="PROSITE" id="PS51379"/>
    </source>
</evidence>
<dbReference type="CDD" id="cd16371">
    <property type="entry name" value="DMSOR_beta_like"/>
    <property type="match status" value="1"/>
</dbReference>
<gene>
    <name evidence="10" type="primary">fdoH</name>
    <name evidence="10" type="ORF">AArcSl_1938</name>
</gene>
<evidence type="ECO:0000256" key="8">
    <source>
        <dbReference type="RuleBase" id="RU365098"/>
    </source>
</evidence>
<evidence type="ECO:0000313" key="10">
    <source>
        <dbReference type="EMBL" id="AUX09563.1"/>
    </source>
</evidence>
<keyword evidence="7 8" id="KW-0411">Iron-sulfur</keyword>
<dbReference type="SUPFAM" id="SSF54862">
    <property type="entry name" value="4Fe-4S ferredoxins"/>
    <property type="match status" value="1"/>
</dbReference>
<comment type="function">
    <text evidence="8">Ferredoxins are iron-sulfur proteins that transfer electrons in a wide variety of metabolic reactions.</text>
</comment>
<keyword evidence="5 8" id="KW-0249">Electron transport</keyword>
<evidence type="ECO:0000256" key="7">
    <source>
        <dbReference type="ARBA" id="ARBA00023014"/>
    </source>
</evidence>
<dbReference type="InterPro" id="IPR017896">
    <property type="entry name" value="4Fe4S_Fe-S-bd"/>
</dbReference>
<organism evidence="10 11">
    <name type="scientific">Halalkaliarchaeum desulfuricum</name>
    <dbReference type="NCBI Taxonomy" id="2055893"/>
    <lineage>
        <taxon>Archaea</taxon>
        <taxon>Methanobacteriati</taxon>
        <taxon>Methanobacteriota</taxon>
        <taxon>Stenosarchaea group</taxon>
        <taxon>Halobacteria</taxon>
        <taxon>Halobacteriales</taxon>
        <taxon>Haloferacaceae</taxon>
        <taxon>Halalkaliarchaeum</taxon>
    </lineage>
</organism>
<protein>
    <recommendedName>
        <fullName evidence="8">Ferredoxin</fullName>
    </recommendedName>
</protein>
<dbReference type="GO" id="GO:0046872">
    <property type="term" value="F:metal ion binding"/>
    <property type="evidence" value="ECO:0007669"/>
    <property type="project" value="UniProtKB-UniRule"/>
</dbReference>
<feature type="domain" description="4Fe-4S ferredoxin-type" evidence="9">
    <location>
        <begin position="75"/>
        <end position="104"/>
    </location>
</feature>
<keyword evidence="11" id="KW-1185">Reference proteome</keyword>
<reference evidence="11" key="1">
    <citation type="submission" date="2017-11" db="EMBL/GenBank/DDBJ databases">
        <title>Phenotypic and genomic properties of facultatively anaerobic sulfur-reducing natronoarchaea from hypersaline soda lakes.</title>
        <authorList>
            <person name="Sorokin D.Y."/>
            <person name="Kublanov I.V."/>
            <person name="Roman P."/>
            <person name="Sinninghe Damste J.S."/>
            <person name="Golyshin P.N."/>
            <person name="Rojo D."/>
            <person name="Ciordia S."/>
            <person name="Mena M.D.C."/>
            <person name="Ferrer M."/>
            <person name="Messina E."/>
            <person name="Smedile F."/>
            <person name="La Spada G."/>
            <person name="La Cono V."/>
            <person name="Yakimov M.M."/>
        </authorList>
    </citation>
    <scope>NUCLEOTIDE SEQUENCE [LARGE SCALE GENOMIC DNA]</scope>
    <source>
        <strain evidence="11">AArc-Sl</strain>
    </source>
</reference>
<dbReference type="GO" id="GO:0051539">
    <property type="term" value="F:4 iron, 4 sulfur cluster binding"/>
    <property type="evidence" value="ECO:0007669"/>
    <property type="project" value="UniProtKB-UniRule"/>
</dbReference>
<evidence type="ECO:0000256" key="3">
    <source>
        <dbReference type="ARBA" id="ARBA00022485"/>
    </source>
</evidence>
<dbReference type="GO" id="GO:0016491">
    <property type="term" value="F:oxidoreductase activity"/>
    <property type="evidence" value="ECO:0007669"/>
    <property type="project" value="UniProtKB-ARBA"/>
</dbReference>
<dbReference type="PRINTS" id="PR00354">
    <property type="entry name" value="7FE8SFRDOXIN"/>
</dbReference>
<comment type="cofactor">
    <cofactor evidence="1 8">
        <name>[4Fe-4S] cluster</name>
        <dbReference type="ChEBI" id="CHEBI:49883"/>
    </cofactor>
</comment>
<dbReference type="Pfam" id="PF13247">
    <property type="entry name" value="Fer4_11"/>
    <property type="match status" value="1"/>
</dbReference>